<organism evidence="2 3">
    <name type="scientific">Streptomyces apricus</name>
    <dbReference type="NCBI Taxonomy" id="1828112"/>
    <lineage>
        <taxon>Bacteria</taxon>
        <taxon>Bacillati</taxon>
        <taxon>Actinomycetota</taxon>
        <taxon>Actinomycetes</taxon>
        <taxon>Kitasatosporales</taxon>
        <taxon>Streptomycetaceae</taxon>
        <taxon>Streptomyces</taxon>
    </lineage>
</organism>
<evidence type="ECO:0000313" key="3">
    <source>
        <dbReference type="Proteomes" id="UP000324965"/>
    </source>
</evidence>
<keyword evidence="1" id="KW-0812">Transmembrane</keyword>
<gene>
    <name evidence="2" type="ORF">FGF04_04550</name>
</gene>
<keyword evidence="1" id="KW-0472">Membrane</keyword>
<proteinExistence type="predicted"/>
<accession>A0A5B0BK48</accession>
<feature type="transmembrane region" description="Helical" evidence="1">
    <location>
        <begin position="6"/>
        <end position="24"/>
    </location>
</feature>
<evidence type="ECO:0000313" key="2">
    <source>
        <dbReference type="EMBL" id="KAA0941831.1"/>
    </source>
</evidence>
<evidence type="ECO:0000256" key="1">
    <source>
        <dbReference type="SAM" id="Phobius"/>
    </source>
</evidence>
<protein>
    <submittedName>
        <fullName evidence="2">Uncharacterized protein</fullName>
    </submittedName>
</protein>
<sequence>MLYALTLYVLLIVGLLASVGFLVLHRPRRFFRAVEINASWWVIIVGLWYARSLALLGIRGVRPEHAWWDIALSLGLLAAIDGLLVVRFFSYVGYLRDHPKDPPTAA</sequence>
<reference evidence="2 3" key="1">
    <citation type="submission" date="2019-05" db="EMBL/GenBank/DDBJ databases">
        <authorList>
            <person name="Hariharan J."/>
            <person name="Choudoir M.J."/>
            <person name="Diebold P."/>
            <person name="Panke-Buisse K."/>
            <person name="Buckley D.H."/>
        </authorList>
    </citation>
    <scope>NUCLEOTIDE SEQUENCE [LARGE SCALE GENOMIC DNA]</scope>
    <source>
        <strain evidence="2 3">SUN51</strain>
    </source>
</reference>
<dbReference type="AlphaFoldDB" id="A0A5B0BK48"/>
<feature type="transmembrane region" description="Helical" evidence="1">
    <location>
        <begin position="70"/>
        <end position="90"/>
    </location>
</feature>
<name>A0A5B0BK48_9ACTN</name>
<dbReference type="EMBL" id="VDFC01000013">
    <property type="protein sequence ID" value="KAA0941831.1"/>
    <property type="molecule type" value="Genomic_DNA"/>
</dbReference>
<comment type="caution">
    <text evidence="2">The sequence shown here is derived from an EMBL/GenBank/DDBJ whole genome shotgun (WGS) entry which is preliminary data.</text>
</comment>
<keyword evidence="1" id="KW-1133">Transmembrane helix</keyword>
<dbReference type="OrthoDB" id="4248793at2"/>
<dbReference type="Proteomes" id="UP000324965">
    <property type="component" value="Unassembled WGS sequence"/>
</dbReference>
<keyword evidence="3" id="KW-1185">Reference proteome</keyword>
<dbReference type="RefSeq" id="WP_149509912.1">
    <property type="nucleotide sequence ID" value="NZ_VDFC01000013.1"/>
</dbReference>
<feature type="transmembrane region" description="Helical" evidence="1">
    <location>
        <begin position="36"/>
        <end position="58"/>
    </location>
</feature>